<dbReference type="HOGENOM" id="CLU_584115_0_0_1"/>
<proteinExistence type="inferred from homology"/>
<feature type="region of interest" description="Disordered" evidence="7">
    <location>
        <begin position="259"/>
        <end position="307"/>
    </location>
</feature>
<feature type="compositionally biased region" description="Low complexity" evidence="7">
    <location>
        <begin position="408"/>
        <end position="438"/>
    </location>
</feature>
<feature type="region of interest" description="Disordered" evidence="7">
    <location>
        <begin position="37"/>
        <end position="79"/>
    </location>
</feature>
<reference evidence="8 9" key="1">
    <citation type="journal article" date="2013" name="Plant Cell">
        <title>The transition from a phytopathogenic smut ancestor to an anamorphic biocontrol agent deciphered by comparative whole-genome analysis.</title>
        <authorList>
            <person name="Lefebvre F."/>
            <person name="Joly D.L."/>
            <person name="Labbe C."/>
            <person name="Teichmann B."/>
            <person name="Linning R."/>
            <person name="Belzile F."/>
            <person name="Bakkeren G."/>
            <person name="Belanger R.R."/>
        </authorList>
    </citation>
    <scope>NUCLEOTIDE SEQUENCE [LARGE SCALE GENOMIC DNA]</scope>
    <source>
        <strain evidence="8 9">PF-1</strain>
    </source>
</reference>
<dbReference type="GO" id="GO:0005634">
    <property type="term" value="C:nucleus"/>
    <property type="evidence" value="ECO:0007669"/>
    <property type="project" value="UniProtKB-SubCell"/>
</dbReference>
<feature type="region of interest" description="Disordered" evidence="7">
    <location>
        <begin position="119"/>
        <end position="186"/>
    </location>
</feature>
<comment type="function">
    <text evidence="6">Component of the sequence-specific heterotrimeric transcription factor (NF-Y) which specifically recognizes a 5'-CCAAT-3' box motif found in the promoters of its target genes.</text>
</comment>
<evidence type="ECO:0000313" key="8">
    <source>
        <dbReference type="EMBL" id="EPQ26568.1"/>
    </source>
</evidence>
<comment type="subunit">
    <text evidence="6">Heterotrimer.</text>
</comment>
<dbReference type="InterPro" id="IPR001289">
    <property type="entry name" value="NFYA"/>
</dbReference>
<dbReference type="Proteomes" id="UP000053664">
    <property type="component" value="Unassembled WGS sequence"/>
</dbReference>
<dbReference type="PROSITE" id="PS51152">
    <property type="entry name" value="NFYA_HAP2_2"/>
    <property type="match status" value="1"/>
</dbReference>
<accession>A0A061H2E4</accession>
<gene>
    <name evidence="8" type="ORF">PFL1_05889</name>
</gene>
<sequence length="582" mass="59371">MSLRDTSYPGSSGLGLDDHPQHHSYAFGGSLAGGGASASPAAAGALNHAAGHSQAHPFPHLYDHASHHSAASSSHGSSPAAMTIPYGIAHAGTASPQLSTSTHTSSLPLGAFYIQHSSGAHPNAAATPPSHHPFHASQQHHNHHHLDPYSSAGSTPHHRFSPAADHHSSSGGSVAPLSQGGRISWANSPADSYHALASNDGGHSQSAAGHPDYSAVVPSARLPWETALASTSGTPHSGYGLVDSPSSAAAYDNVASALTGPRLEDDSGSGGNVRPRQRKRARASAGEGGSHSPASGARGRPKSKKTNLAHVENSDSLAGFGSEAGASVGGYDEPDITAWIHAGDGDDLVSMGSHAANGAVGSAANDHHRLWSSFSPSLSTTDTPGSHHHAHHAAGFSASMPGSRHHSASASASAVASPEEFGGYHAHASTSGHGAAPSNLGLSVQSGHDVDADDDEASAPSAIDAGSAVVTEATGGAEAGAGGVEAEAGPTEDEPLYVNAKQYQRILKRRAARARIEEARKKVWLAQLQSRERQPSGSVDGEGFLDEEGRKPYLHESRHRHAVRRPRGPGGRFLQRSPAAAS</sequence>
<organism evidence="8 9">
    <name type="scientific">Pseudozyma flocculosa PF-1</name>
    <dbReference type="NCBI Taxonomy" id="1277687"/>
    <lineage>
        <taxon>Eukaryota</taxon>
        <taxon>Fungi</taxon>
        <taxon>Dikarya</taxon>
        <taxon>Basidiomycota</taxon>
        <taxon>Ustilaginomycotina</taxon>
        <taxon>Ustilaginomycetes</taxon>
        <taxon>Ustilaginales</taxon>
        <taxon>Ustilaginaceae</taxon>
        <taxon>Pseudozyma</taxon>
    </lineage>
</organism>
<evidence type="ECO:0000256" key="6">
    <source>
        <dbReference type="RuleBase" id="RU367155"/>
    </source>
</evidence>
<dbReference type="AlphaFoldDB" id="A0A061H2E4"/>
<comment type="subcellular location">
    <subcellularLocation>
        <location evidence="1 6">Nucleus</location>
    </subcellularLocation>
</comment>
<evidence type="ECO:0000256" key="3">
    <source>
        <dbReference type="ARBA" id="ARBA00023125"/>
    </source>
</evidence>
<name>A0A061H2E4_9BASI</name>
<feature type="region of interest" description="Disordered" evidence="7">
    <location>
        <begin position="1"/>
        <end position="21"/>
    </location>
</feature>
<evidence type="ECO:0000313" key="9">
    <source>
        <dbReference type="Proteomes" id="UP000053664"/>
    </source>
</evidence>
<feature type="compositionally biased region" description="Low complexity" evidence="7">
    <location>
        <begin position="37"/>
        <end position="53"/>
    </location>
</feature>
<protein>
    <recommendedName>
        <fullName evidence="6">Transcriptional activator HAP2</fullName>
    </recommendedName>
</protein>
<dbReference type="EMBL" id="KE361644">
    <property type="protein sequence ID" value="EPQ26568.1"/>
    <property type="molecule type" value="Genomic_DNA"/>
</dbReference>
<keyword evidence="4 6" id="KW-0804">Transcription</keyword>
<comment type="similarity">
    <text evidence="6">Belongs to the NFYA/HAP2 subunit family.</text>
</comment>
<evidence type="ECO:0000256" key="4">
    <source>
        <dbReference type="ARBA" id="ARBA00023163"/>
    </source>
</evidence>
<keyword evidence="5 6" id="KW-0539">Nucleus</keyword>
<feature type="compositionally biased region" description="Basic and acidic residues" evidence="7">
    <location>
        <begin position="547"/>
        <end position="556"/>
    </location>
</feature>
<dbReference type="eggNOG" id="KOG1561">
    <property type="taxonomic scope" value="Eukaryota"/>
</dbReference>
<dbReference type="Gene3D" id="6.10.250.2430">
    <property type="match status" value="1"/>
</dbReference>
<feature type="compositionally biased region" description="Polar residues" evidence="7">
    <location>
        <begin position="1"/>
        <end position="10"/>
    </location>
</feature>
<dbReference type="KEGG" id="pfp:PFL1_05889"/>
<dbReference type="GeneID" id="19319972"/>
<evidence type="ECO:0000256" key="7">
    <source>
        <dbReference type="SAM" id="MobiDB-lite"/>
    </source>
</evidence>
<dbReference type="PANTHER" id="PTHR12632">
    <property type="entry name" value="TRANSCRIPTION FACTOR NF-Y ALPHA-RELATED"/>
    <property type="match status" value="1"/>
</dbReference>
<feature type="compositionally biased region" description="Low complexity" evidence="7">
    <location>
        <begin position="68"/>
        <end position="79"/>
    </location>
</feature>
<keyword evidence="2 6" id="KW-0805">Transcription regulation</keyword>
<feature type="compositionally biased region" description="Basic residues" evidence="7">
    <location>
        <begin position="132"/>
        <end position="144"/>
    </location>
</feature>
<dbReference type="SMART" id="SM00521">
    <property type="entry name" value="CBF"/>
    <property type="match status" value="1"/>
</dbReference>
<dbReference type="GO" id="GO:0003700">
    <property type="term" value="F:DNA-binding transcription factor activity"/>
    <property type="evidence" value="ECO:0007669"/>
    <property type="project" value="UniProtKB-UniRule"/>
</dbReference>
<dbReference type="OrthoDB" id="1097733at2759"/>
<dbReference type="RefSeq" id="XP_007881616.1">
    <property type="nucleotide sequence ID" value="XM_007883425.1"/>
</dbReference>
<dbReference type="GO" id="GO:0003677">
    <property type="term" value="F:DNA binding"/>
    <property type="evidence" value="ECO:0007669"/>
    <property type="project" value="UniProtKB-KW"/>
</dbReference>
<evidence type="ECO:0000256" key="1">
    <source>
        <dbReference type="ARBA" id="ARBA00004123"/>
    </source>
</evidence>
<evidence type="ECO:0000256" key="2">
    <source>
        <dbReference type="ARBA" id="ARBA00023015"/>
    </source>
</evidence>
<keyword evidence="3 6" id="KW-0238">DNA-binding</keyword>
<feature type="region of interest" description="Disordered" evidence="7">
    <location>
        <begin position="377"/>
        <end position="459"/>
    </location>
</feature>
<feature type="region of interest" description="Disordered" evidence="7">
    <location>
        <begin position="530"/>
        <end position="582"/>
    </location>
</feature>
<dbReference type="Pfam" id="PF02045">
    <property type="entry name" value="CBFB_NFYA"/>
    <property type="match status" value="1"/>
</dbReference>
<feature type="compositionally biased region" description="Basic residues" evidence="7">
    <location>
        <begin position="557"/>
        <end position="567"/>
    </location>
</feature>
<evidence type="ECO:0000256" key="5">
    <source>
        <dbReference type="ARBA" id="ARBA00023242"/>
    </source>
</evidence>